<dbReference type="SUPFAM" id="SSF69572">
    <property type="entry name" value="Activating enzymes of the ubiquitin-like proteins"/>
    <property type="match status" value="1"/>
</dbReference>
<dbReference type="InterPro" id="IPR035985">
    <property type="entry name" value="Ubiquitin-activating_enz"/>
</dbReference>
<dbReference type="EMBL" id="RJJC01000002">
    <property type="protein sequence ID" value="RNJ22664.1"/>
    <property type="molecule type" value="Genomic_DNA"/>
</dbReference>
<keyword evidence="3" id="KW-1185">Reference proteome</keyword>
<dbReference type="Gene3D" id="3.40.50.720">
    <property type="entry name" value="NAD(P)-binding Rossmann-like Domain"/>
    <property type="match status" value="1"/>
</dbReference>
<dbReference type="InterPro" id="IPR000594">
    <property type="entry name" value="ThiF_NAD_FAD-bd"/>
</dbReference>
<organism evidence="2 3">
    <name type="scientific">Halosegnis longus</name>
    <dbReference type="NCBI Taxonomy" id="2216012"/>
    <lineage>
        <taxon>Archaea</taxon>
        <taxon>Methanobacteriati</taxon>
        <taxon>Methanobacteriota</taxon>
        <taxon>Stenosarchaea group</taxon>
        <taxon>Halobacteria</taxon>
        <taxon>Halobacteriales</taxon>
        <taxon>Natronomonadaceae</taxon>
        <taxon>Halosegnis</taxon>
    </lineage>
</organism>
<gene>
    <name evidence="2" type="ORF">Nmn1133_13630</name>
</gene>
<dbReference type="GO" id="GO:0008641">
    <property type="term" value="F:ubiquitin-like modifier activating enzyme activity"/>
    <property type="evidence" value="ECO:0007669"/>
    <property type="project" value="InterPro"/>
</dbReference>
<feature type="domain" description="THIF-type NAD/FAD binding fold" evidence="1">
    <location>
        <begin position="229"/>
        <end position="506"/>
    </location>
</feature>
<dbReference type="RefSeq" id="WP_123124767.1">
    <property type="nucleotide sequence ID" value="NZ_RJJC01000002.1"/>
</dbReference>
<comment type="caution">
    <text evidence="2">The sequence shown here is derived from an EMBL/GenBank/DDBJ whole genome shotgun (WGS) entry which is preliminary data.</text>
</comment>
<protein>
    <recommendedName>
        <fullName evidence="1">THIF-type NAD/FAD binding fold domain-containing protein</fullName>
    </recommendedName>
</protein>
<dbReference type="Proteomes" id="UP000270581">
    <property type="component" value="Unassembled WGS sequence"/>
</dbReference>
<evidence type="ECO:0000313" key="2">
    <source>
        <dbReference type="EMBL" id="RNJ22664.1"/>
    </source>
</evidence>
<proteinExistence type="predicted"/>
<evidence type="ECO:0000313" key="3">
    <source>
        <dbReference type="Proteomes" id="UP000270581"/>
    </source>
</evidence>
<reference evidence="2 3" key="1">
    <citation type="submission" date="2018-11" db="EMBL/GenBank/DDBJ databases">
        <title>Genome sequences of Natronomonas sp. CBA1133.</title>
        <authorList>
            <person name="Roh S.W."/>
            <person name="Cha I.-T."/>
        </authorList>
    </citation>
    <scope>NUCLEOTIDE SEQUENCE [LARGE SCALE GENOMIC DNA]</scope>
    <source>
        <strain evidence="2 3">CBA1133</strain>
    </source>
</reference>
<sequence>MSQPDTAWNSDRTETALRTILGAEENLDRFSGYRVLVDVPETDNQNCQTALFTAINLLARLAPMVDRIDIQADESVERQVFVPGVRADDIGETVVALNENIGSPVTAGFDAVSRDAYDAVLHLGDGEFTGAAGEVGVSSRGWLVHTSTTGAVDPFGDEPNPIGAHTAGCIGCAEVFKQLLLADASDENLDTPVDPVDDVTFSTFNYTVDPTDPANPALPDVVDVDDLHVIGVGAGGGALVYALSTLSDLQGTVRLVDSDEVSASNLNRYLWAYADDVGAMKADVSQRLLMEAHPDFGSSIHSHPVPYEEYSDTVDSSELRLAVSTVDTARARKQIQWDLPETVLDAATNQQGDYVVLRVEFGEGQCLACKHVGSGDGVEREMAALAETVGLDADTLVRMNTNNEAFTADQVSVIEEQGTGEVAPPEPGERFSDWFRQQCGHVDLGGADMAVPVPFLPVTAGILLAGEVIKDRHFPDHTVNNRFTHNMLSEPREAMHYPANANPECSICQDEDVREFYRSKWDGETRGEAAIIEYINEAYPANRSAEQQAAVVSYLYATGAVSGSEQRVRTRRILEQVDEATRTHIDNLVNEVGLVEEHEPRGGRSFIFHERRRERVSDDLEAVLDVEVERLLDHLREDEDAREFVVDLLEIETEDLDGDEVLEAIKARFDLDEDEDRMDLFDEVAQEIEASDIEKGDHEYAPIGWRQASNRYTITQRAVNLYRGDA</sequence>
<name>A0AAJ4UUN4_9EURY</name>
<evidence type="ECO:0000259" key="1">
    <source>
        <dbReference type="Pfam" id="PF00899"/>
    </source>
</evidence>
<dbReference type="Pfam" id="PF00899">
    <property type="entry name" value="ThiF"/>
    <property type="match status" value="1"/>
</dbReference>
<dbReference type="AlphaFoldDB" id="A0AAJ4UUN4"/>
<accession>A0AAJ4UUN4</accession>